<feature type="region of interest" description="Disordered" evidence="1">
    <location>
        <begin position="181"/>
        <end position="263"/>
    </location>
</feature>
<protein>
    <submittedName>
        <fullName evidence="2">Uncharacterized protein</fullName>
    </submittedName>
</protein>
<feature type="compositionally biased region" description="Basic and acidic residues" evidence="1">
    <location>
        <begin position="191"/>
        <end position="208"/>
    </location>
</feature>
<sequence>MASWRILTAGRQLSLAHLPCHCPIFIEYLAVFTVGQRGACTSTPQIFQVPGGPVARRPQRPSWTRKWRPYGSWRGHKALAFFFRVAEQIAGRQLHLPLGAPCVRLGNAARKLMRLLSQKANGIHVNLCLWPISALASWRSGSLCLGMKRKRASMSTPPCKSVHPPLILHFSLKALLGLSTPTEMPSINRRPAQEEPPPRTDSRSENVYRLRSATSFGQPKSSTAVPKKTNYIHNVTFDGDFNKKEIPRRPKTVTGDQQFKAAN</sequence>
<keyword evidence="3" id="KW-1185">Reference proteome</keyword>
<dbReference type="RefSeq" id="XP_062771345.1">
    <property type="nucleotide sequence ID" value="XM_062908267.1"/>
</dbReference>
<reference evidence="2 3" key="1">
    <citation type="journal article" date="2023" name="bioRxiv">
        <title>High-quality genome assemblies of four members of thePodospora anserinaspecies complex.</title>
        <authorList>
            <person name="Ament-Velasquez S.L."/>
            <person name="Vogan A.A."/>
            <person name="Wallerman O."/>
            <person name="Hartmann F."/>
            <person name="Gautier V."/>
            <person name="Silar P."/>
            <person name="Giraud T."/>
            <person name="Johannesson H."/>
        </authorList>
    </citation>
    <scope>NUCLEOTIDE SEQUENCE [LARGE SCALE GENOMIC DNA]</scope>
    <source>
        <strain evidence="2 3">CBS 411.78</strain>
    </source>
</reference>
<evidence type="ECO:0000313" key="3">
    <source>
        <dbReference type="Proteomes" id="UP001326199"/>
    </source>
</evidence>
<accession>A0ABR0I0Y6</accession>
<comment type="caution">
    <text evidence="2">The sequence shown here is derived from an EMBL/GenBank/DDBJ whole genome shotgun (WGS) entry which is preliminary data.</text>
</comment>
<organism evidence="2 3">
    <name type="scientific">Podospora pseudopauciseta</name>
    <dbReference type="NCBI Taxonomy" id="2093780"/>
    <lineage>
        <taxon>Eukaryota</taxon>
        <taxon>Fungi</taxon>
        <taxon>Dikarya</taxon>
        <taxon>Ascomycota</taxon>
        <taxon>Pezizomycotina</taxon>
        <taxon>Sordariomycetes</taxon>
        <taxon>Sordariomycetidae</taxon>
        <taxon>Sordariales</taxon>
        <taxon>Podosporaceae</taxon>
        <taxon>Podospora</taxon>
    </lineage>
</organism>
<dbReference type="EMBL" id="JAFFHB010000001">
    <property type="protein sequence ID" value="KAK4674023.1"/>
    <property type="molecule type" value="Genomic_DNA"/>
</dbReference>
<evidence type="ECO:0000313" key="2">
    <source>
        <dbReference type="EMBL" id="KAK4674023.1"/>
    </source>
</evidence>
<proteinExistence type="predicted"/>
<dbReference type="GeneID" id="87928610"/>
<gene>
    <name evidence="2" type="ORF">QC763_116915</name>
</gene>
<feature type="compositionally biased region" description="Polar residues" evidence="1">
    <location>
        <begin position="212"/>
        <end position="224"/>
    </location>
</feature>
<dbReference type="Proteomes" id="UP001326199">
    <property type="component" value="Unassembled WGS sequence"/>
</dbReference>
<evidence type="ECO:0000256" key="1">
    <source>
        <dbReference type="SAM" id="MobiDB-lite"/>
    </source>
</evidence>
<name>A0ABR0I0Y6_9PEZI</name>